<accession>A0ABW7ELH0</accession>
<comment type="caution">
    <text evidence="2">The sequence shown here is derived from an EMBL/GenBank/DDBJ whole genome shotgun (WGS) entry which is preliminary data.</text>
</comment>
<keyword evidence="1" id="KW-0812">Transmembrane</keyword>
<dbReference type="Proteomes" id="UP001606300">
    <property type="component" value="Unassembled WGS sequence"/>
</dbReference>
<evidence type="ECO:0000256" key="1">
    <source>
        <dbReference type="SAM" id="Phobius"/>
    </source>
</evidence>
<dbReference type="EMBL" id="JBIGHY010000003">
    <property type="protein sequence ID" value="MFG6414313.1"/>
    <property type="molecule type" value="Genomic_DNA"/>
</dbReference>
<dbReference type="Pfam" id="PF03929">
    <property type="entry name" value="PepSY_TM"/>
    <property type="match status" value="1"/>
</dbReference>
<keyword evidence="3" id="KW-1185">Reference proteome</keyword>
<sequence>MTQRLRVFILRLHLWLGLGVGALFALLGLTGSALVFYEALDAALHPEIRVHSTAAAPGWDSPLWDRALQTVKARWPERTGAWRFEAKGEPGVIAARHVPAHAGHAIPFTMVWLSPDGSQVLREADWGSYLMTWFYDLHMSLLLGDTGIAIVGWSGLVVTVLLLTGLWAWWPRGSWANALRFKRDAVRSRRLRDIHKLTGLVGLPLLLMLAVTGVMLALPNESNAVLAATVGAPTKPPKLQASAPAGPRVSLAAALATARAAFPNARLAWVESPGPGPGVVRVRVQQPSDPSDRFPHSYAYIDPTTGALLATRDRERFGAGDIVNNWLHPLHDGSVGGLGLRVLLMLAGLLPAVLFLTGVWRWRVRAVARRHGLRASNSPH</sequence>
<evidence type="ECO:0000313" key="3">
    <source>
        <dbReference type="Proteomes" id="UP001606300"/>
    </source>
</evidence>
<feature type="transmembrane region" description="Helical" evidence="1">
    <location>
        <begin position="147"/>
        <end position="170"/>
    </location>
</feature>
<feature type="transmembrane region" description="Helical" evidence="1">
    <location>
        <begin position="12"/>
        <end position="37"/>
    </location>
</feature>
<evidence type="ECO:0000313" key="2">
    <source>
        <dbReference type="EMBL" id="MFG6414313.1"/>
    </source>
</evidence>
<feature type="transmembrane region" description="Helical" evidence="1">
    <location>
        <begin position="338"/>
        <end position="360"/>
    </location>
</feature>
<name>A0ABW7ELH0_9BURK</name>
<dbReference type="PANTHER" id="PTHR34219:SF3">
    <property type="entry name" value="BLL7967 PROTEIN"/>
    <property type="match status" value="1"/>
</dbReference>
<proteinExistence type="predicted"/>
<gene>
    <name evidence="2" type="ORF">ACG02S_10420</name>
</gene>
<dbReference type="InterPro" id="IPR005625">
    <property type="entry name" value="PepSY-ass_TM"/>
</dbReference>
<keyword evidence="1" id="KW-0472">Membrane</keyword>
<feature type="transmembrane region" description="Helical" evidence="1">
    <location>
        <begin position="197"/>
        <end position="218"/>
    </location>
</feature>
<protein>
    <submittedName>
        <fullName evidence="2">PepSY-associated TM helix domain-containing protein</fullName>
    </submittedName>
</protein>
<organism evidence="2 3">
    <name type="scientific">Pelomonas dachongensis</name>
    <dbReference type="NCBI Taxonomy" id="3299029"/>
    <lineage>
        <taxon>Bacteria</taxon>
        <taxon>Pseudomonadati</taxon>
        <taxon>Pseudomonadota</taxon>
        <taxon>Betaproteobacteria</taxon>
        <taxon>Burkholderiales</taxon>
        <taxon>Sphaerotilaceae</taxon>
        <taxon>Roseateles</taxon>
    </lineage>
</organism>
<keyword evidence="1" id="KW-1133">Transmembrane helix</keyword>
<dbReference type="RefSeq" id="WP_394470390.1">
    <property type="nucleotide sequence ID" value="NZ_JBIGHY010000003.1"/>
</dbReference>
<reference evidence="2 3" key="1">
    <citation type="submission" date="2024-09" db="EMBL/GenBank/DDBJ databases">
        <title>Novel species of the genus Pelomonas and Roseateles isolated from streams.</title>
        <authorList>
            <person name="Lu H."/>
        </authorList>
    </citation>
    <scope>NUCLEOTIDE SEQUENCE [LARGE SCALE GENOMIC DNA]</scope>
    <source>
        <strain evidence="2 3">DC23W</strain>
    </source>
</reference>
<dbReference type="PANTHER" id="PTHR34219">
    <property type="entry name" value="IRON-REGULATED INNER MEMBRANE PROTEIN-RELATED"/>
    <property type="match status" value="1"/>
</dbReference>